<reference evidence="1 2" key="1">
    <citation type="submission" date="2016-04" db="EMBL/GenBank/DDBJ databases">
        <authorList>
            <person name="Evans L.H."/>
            <person name="Alamgir A."/>
            <person name="Owens N."/>
            <person name="Weber N.D."/>
            <person name="Virtaneva K."/>
            <person name="Barbian K."/>
            <person name="Babar A."/>
            <person name="Rosenke K."/>
        </authorList>
    </citation>
    <scope>NUCLEOTIDE SEQUENCE [LARGE SCALE GENOMIC DNA]</scope>
    <source>
        <strain evidence="1 2">PMB02</strain>
    </source>
</reference>
<dbReference type="EMBL" id="LWHQ01000055">
    <property type="protein sequence ID" value="OAS18935.1"/>
    <property type="molecule type" value="Genomic_DNA"/>
</dbReference>
<organism evidence="1 2">
    <name type="scientific">Methylobacterium platani</name>
    <dbReference type="NCBI Taxonomy" id="427683"/>
    <lineage>
        <taxon>Bacteria</taxon>
        <taxon>Pseudomonadati</taxon>
        <taxon>Pseudomonadota</taxon>
        <taxon>Alphaproteobacteria</taxon>
        <taxon>Hyphomicrobiales</taxon>
        <taxon>Methylobacteriaceae</taxon>
        <taxon>Methylobacterium</taxon>
    </lineage>
</organism>
<evidence type="ECO:0000313" key="2">
    <source>
        <dbReference type="Proteomes" id="UP000078316"/>
    </source>
</evidence>
<accession>A0A179S3H1</accession>
<sequence>MLEAFIEPNDLHLLFFVRYDFEGGMRLATQEPLTSTSAKRATGQARVIDIVLFQEFGVAAFCLWNVAGLRHDRECH</sequence>
<proteinExistence type="predicted"/>
<evidence type="ECO:0000313" key="1">
    <source>
        <dbReference type="EMBL" id="OAS18935.1"/>
    </source>
</evidence>
<comment type="caution">
    <text evidence="1">The sequence shown here is derived from an EMBL/GenBank/DDBJ whole genome shotgun (WGS) entry which is preliminary data.</text>
</comment>
<name>A0A179S3H1_9HYPH</name>
<dbReference type="Proteomes" id="UP000078316">
    <property type="component" value="Unassembled WGS sequence"/>
</dbReference>
<protein>
    <submittedName>
        <fullName evidence="1">Uncharacterized protein</fullName>
    </submittedName>
</protein>
<gene>
    <name evidence="1" type="ORF">A5481_25355</name>
</gene>
<dbReference type="AlphaFoldDB" id="A0A179S3H1"/>